<dbReference type="Pfam" id="PF00512">
    <property type="entry name" value="HisKA"/>
    <property type="match status" value="1"/>
</dbReference>
<organism evidence="14 15">
    <name type="scientific">Devosia soli</name>
    <dbReference type="NCBI Taxonomy" id="361041"/>
    <lineage>
        <taxon>Bacteria</taxon>
        <taxon>Pseudomonadati</taxon>
        <taxon>Pseudomonadota</taxon>
        <taxon>Alphaproteobacteria</taxon>
        <taxon>Hyphomicrobiales</taxon>
        <taxon>Devosiaceae</taxon>
        <taxon>Devosia</taxon>
    </lineage>
</organism>
<evidence type="ECO:0000313" key="14">
    <source>
        <dbReference type="EMBL" id="KKB75788.1"/>
    </source>
</evidence>
<feature type="domain" description="HAMP" evidence="13">
    <location>
        <begin position="186"/>
        <end position="239"/>
    </location>
</feature>
<evidence type="ECO:0000256" key="3">
    <source>
        <dbReference type="ARBA" id="ARBA00012438"/>
    </source>
</evidence>
<dbReference type="SUPFAM" id="SSF55874">
    <property type="entry name" value="ATPase domain of HSP90 chaperone/DNA topoisomerase II/histidine kinase"/>
    <property type="match status" value="1"/>
</dbReference>
<feature type="transmembrane region" description="Helical" evidence="11">
    <location>
        <begin position="165"/>
        <end position="185"/>
    </location>
</feature>
<dbReference type="EMBL" id="LAJG01000048">
    <property type="protein sequence ID" value="KKB75788.1"/>
    <property type="molecule type" value="Genomic_DNA"/>
</dbReference>
<keyword evidence="10 11" id="KW-0472">Membrane</keyword>
<keyword evidence="7" id="KW-0418">Kinase</keyword>
<evidence type="ECO:0000256" key="10">
    <source>
        <dbReference type="ARBA" id="ARBA00023136"/>
    </source>
</evidence>
<comment type="subcellular location">
    <subcellularLocation>
        <location evidence="2">Membrane</location>
        <topology evidence="2">Multi-pass membrane protein</topology>
    </subcellularLocation>
</comment>
<keyword evidence="9" id="KW-0902">Two-component regulatory system</keyword>
<dbReference type="RefSeq" id="WP_046144608.1">
    <property type="nucleotide sequence ID" value="NZ_LAJG01000048.1"/>
</dbReference>
<evidence type="ECO:0000256" key="7">
    <source>
        <dbReference type="ARBA" id="ARBA00022777"/>
    </source>
</evidence>
<dbReference type="SMART" id="SM00387">
    <property type="entry name" value="HATPase_c"/>
    <property type="match status" value="1"/>
</dbReference>
<dbReference type="InterPro" id="IPR050428">
    <property type="entry name" value="TCS_sensor_his_kinase"/>
</dbReference>
<protein>
    <recommendedName>
        <fullName evidence="3">histidine kinase</fullName>
        <ecNumber evidence="3">2.7.13.3</ecNumber>
    </recommendedName>
</protein>
<evidence type="ECO:0000259" key="12">
    <source>
        <dbReference type="PROSITE" id="PS50109"/>
    </source>
</evidence>
<dbReference type="EC" id="2.7.13.3" evidence="3"/>
<keyword evidence="8 11" id="KW-1133">Transmembrane helix</keyword>
<dbReference type="Gene3D" id="3.30.565.10">
    <property type="entry name" value="Histidine kinase-like ATPase, C-terminal domain"/>
    <property type="match status" value="1"/>
</dbReference>
<dbReference type="InterPro" id="IPR036890">
    <property type="entry name" value="HATPase_C_sf"/>
</dbReference>
<dbReference type="PANTHER" id="PTHR45436">
    <property type="entry name" value="SENSOR HISTIDINE KINASE YKOH"/>
    <property type="match status" value="1"/>
</dbReference>
<evidence type="ECO:0000313" key="15">
    <source>
        <dbReference type="Proteomes" id="UP000033514"/>
    </source>
</evidence>
<evidence type="ECO:0000256" key="9">
    <source>
        <dbReference type="ARBA" id="ARBA00023012"/>
    </source>
</evidence>
<dbReference type="InterPro" id="IPR003594">
    <property type="entry name" value="HATPase_dom"/>
</dbReference>
<comment type="caution">
    <text evidence="14">The sequence shown here is derived from an EMBL/GenBank/DDBJ whole genome shotgun (WGS) entry which is preliminary data.</text>
</comment>
<dbReference type="SUPFAM" id="SSF47384">
    <property type="entry name" value="Homodimeric domain of signal transducing histidine kinase"/>
    <property type="match status" value="1"/>
</dbReference>
<comment type="catalytic activity">
    <reaction evidence="1">
        <text>ATP + protein L-histidine = ADP + protein N-phospho-L-histidine.</text>
        <dbReference type="EC" id="2.7.13.3"/>
    </reaction>
</comment>
<dbReference type="Pfam" id="PF02518">
    <property type="entry name" value="HATPase_c"/>
    <property type="match status" value="1"/>
</dbReference>
<evidence type="ECO:0000256" key="8">
    <source>
        <dbReference type="ARBA" id="ARBA00022989"/>
    </source>
</evidence>
<dbReference type="PATRIC" id="fig|361041.3.peg.3131"/>
<evidence type="ECO:0000256" key="6">
    <source>
        <dbReference type="ARBA" id="ARBA00022692"/>
    </source>
</evidence>
<feature type="transmembrane region" description="Helical" evidence="11">
    <location>
        <begin position="21"/>
        <end position="41"/>
    </location>
</feature>
<evidence type="ECO:0000256" key="1">
    <source>
        <dbReference type="ARBA" id="ARBA00000085"/>
    </source>
</evidence>
<dbReference type="InterPro" id="IPR005467">
    <property type="entry name" value="His_kinase_dom"/>
</dbReference>
<feature type="domain" description="Histidine kinase" evidence="12">
    <location>
        <begin position="247"/>
        <end position="447"/>
    </location>
</feature>
<dbReference type="InterPro" id="IPR036097">
    <property type="entry name" value="HisK_dim/P_sf"/>
</dbReference>
<keyword evidence="6 11" id="KW-0812">Transmembrane</keyword>
<dbReference type="OrthoDB" id="9809329at2"/>
<reference evidence="14 15" key="1">
    <citation type="submission" date="2015-03" db="EMBL/GenBank/DDBJ databases">
        <authorList>
            <person name="Hassan Y.I."/>
            <person name="Lepp D."/>
            <person name="Zhou T."/>
        </authorList>
    </citation>
    <scope>NUCLEOTIDE SEQUENCE [LARGE SCALE GENOMIC DNA]</scope>
    <source>
        <strain evidence="14 15">GH2-10</strain>
    </source>
</reference>
<dbReference type="InterPro" id="IPR004358">
    <property type="entry name" value="Sig_transdc_His_kin-like_C"/>
</dbReference>
<sequence>MKRHPLSLRRVLTKGLISIQIAVLVGFTCLAAVPLLLAMGVQQNLDESAVDDIARSIERGTDGGFELAPTGDLEKTIGKYPAFWFLVVDGEGNMLTNGDVPPPAMQHPETLVHVASANINDIGDPNSPYAIVRSRNTDIGRLWVMTGGGPTLSFGIVGKAFGNPAFLGLIFLLSATTVLTIPSLIRSSLRGTEKIAQDAALIDIGQSDVRLSYEEVPLELVPLVRAFNDVLDRLHGGIARQQRFLADAAHELRTPIAILQTRLESLPDGPEKRQLQRDSARLAGMANELLDLHRMAQSPDSFETVDLVDMAAQVTADLAPLAIDAGDDIEFVAPEAPVTVRGDASALSRAVANLVHNAMSHGGPKVAIRVEVTADGRICVSDNGPGIEPQHREEIFWPFRRLSQSPTGAGLGLSLVGDIVKRHGGRISVASAPEGGALFEVTLPLLKAA</sequence>
<dbReference type="PROSITE" id="PS50885">
    <property type="entry name" value="HAMP"/>
    <property type="match status" value="1"/>
</dbReference>
<dbReference type="SMART" id="SM00388">
    <property type="entry name" value="HisKA"/>
    <property type="match status" value="1"/>
</dbReference>
<evidence type="ECO:0000256" key="2">
    <source>
        <dbReference type="ARBA" id="ARBA00004141"/>
    </source>
</evidence>
<dbReference type="GO" id="GO:0000155">
    <property type="term" value="F:phosphorelay sensor kinase activity"/>
    <property type="evidence" value="ECO:0007669"/>
    <property type="project" value="InterPro"/>
</dbReference>
<dbReference type="AlphaFoldDB" id="A0A0F5L085"/>
<keyword evidence="15" id="KW-1185">Reference proteome</keyword>
<evidence type="ECO:0000256" key="4">
    <source>
        <dbReference type="ARBA" id="ARBA00022553"/>
    </source>
</evidence>
<evidence type="ECO:0000256" key="11">
    <source>
        <dbReference type="SAM" id="Phobius"/>
    </source>
</evidence>
<gene>
    <name evidence="14" type="ORF">VW35_18590</name>
</gene>
<dbReference type="InterPro" id="IPR003661">
    <property type="entry name" value="HisK_dim/P_dom"/>
</dbReference>
<dbReference type="CDD" id="cd00075">
    <property type="entry name" value="HATPase"/>
    <property type="match status" value="1"/>
</dbReference>
<dbReference type="GO" id="GO:0005886">
    <property type="term" value="C:plasma membrane"/>
    <property type="evidence" value="ECO:0007669"/>
    <property type="project" value="TreeGrafter"/>
</dbReference>
<dbReference type="Gene3D" id="1.10.287.130">
    <property type="match status" value="1"/>
</dbReference>
<name>A0A0F5L085_9HYPH</name>
<accession>A0A0F5L085</accession>
<proteinExistence type="predicted"/>
<evidence type="ECO:0000259" key="13">
    <source>
        <dbReference type="PROSITE" id="PS50885"/>
    </source>
</evidence>
<evidence type="ECO:0000256" key="5">
    <source>
        <dbReference type="ARBA" id="ARBA00022679"/>
    </source>
</evidence>
<keyword evidence="5" id="KW-0808">Transferase</keyword>
<dbReference type="Proteomes" id="UP000033514">
    <property type="component" value="Unassembled WGS sequence"/>
</dbReference>
<keyword evidence="4" id="KW-0597">Phosphoprotein</keyword>
<dbReference type="PANTHER" id="PTHR45436:SF15">
    <property type="entry name" value="SENSOR HISTIDINE KINASE CUSS"/>
    <property type="match status" value="1"/>
</dbReference>
<dbReference type="CDD" id="cd00082">
    <property type="entry name" value="HisKA"/>
    <property type="match status" value="1"/>
</dbReference>
<dbReference type="STRING" id="361041.VW35_18590"/>
<dbReference type="PROSITE" id="PS50109">
    <property type="entry name" value="HIS_KIN"/>
    <property type="match status" value="1"/>
</dbReference>
<dbReference type="InterPro" id="IPR003660">
    <property type="entry name" value="HAMP_dom"/>
</dbReference>
<dbReference type="PRINTS" id="PR00344">
    <property type="entry name" value="BCTRLSENSOR"/>
</dbReference>